<dbReference type="PROSITE" id="PS50280">
    <property type="entry name" value="SET"/>
    <property type="match status" value="1"/>
</dbReference>
<keyword evidence="2" id="KW-0808">Transferase</keyword>
<dbReference type="Pfam" id="PF00856">
    <property type="entry name" value="SET"/>
    <property type="match status" value="1"/>
</dbReference>
<evidence type="ECO:0000259" key="1">
    <source>
        <dbReference type="PROSITE" id="PS50280"/>
    </source>
</evidence>
<keyword evidence="2" id="KW-0489">Methyltransferase</keyword>
<dbReference type="SMART" id="SM00317">
    <property type="entry name" value="SET"/>
    <property type="match status" value="1"/>
</dbReference>
<evidence type="ECO:0000313" key="2">
    <source>
        <dbReference type="EMBL" id="PYH44949.1"/>
    </source>
</evidence>
<dbReference type="PANTHER" id="PTHR13271:SF137">
    <property type="entry name" value="SET DOMAIN-CONTAINING PROTEIN"/>
    <property type="match status" value="1"/>
</dbReference>
<dbReference type="GO" id="GO:0016279">
    <property type="term" value="F:protein-lysine N-methyltransferase activity"/>
    <property type="evidence" value="ECO:0007669"/>
    <property type="project" value="TreeGrafter"/>
</dbReference>
<dbReference type="GeneID" id="37081202"/>
<dbReference type="InterPro" id="IPR046341">
    <property type="entry name" value="SET_dom_sf"/>
</dbReference>
<dbReference type="STRING" id="1450539.A0A318ZC86"/>
<dbReference type="PANTHER" id="PTHR13271">
    <property type="entry name" value="UNCHARACTERIZED PUTATIVE METHYLTRANSFERASE"/>
    <property type="match status" value="1"/>
</dbReference>
<accession>A0A318ZC86</accession>
<feature type="domain" description="SET" evidence="1">
    <location>
        <begin position="26"/>
        <end position="278"/>
    </location>
</feature>
<reference evidence="2 3" key="1">
    <citation type="submission" date="2016-12" db="EMBL/GenBank/DDBJ databases">
        <title>The genomes of Aspergillus section Nigri reveals drivers in fungal speciation.</title>
        <authorList>
            <consortium name="DOE Joint Genome Institute"/>
            <person name="Vesth T.C."/>
            <person name="Nybo J."/>
            <person name="Theobald S."/>
            <person name="Brandl J."/>
            <person name="Frisvad J.C."/>
            <person name="Nielsen K.F."/>
            <person name="Lyhne E.K."/>
            <person name="Kogle M.E."/>
            <person name="Kuo A."/>
            <person name="Riley R."/>
            <person name="Clum A."/>
            <person name="Nolan M."/>
            <person name="Lipzen A."/>
            <person name="Salamov A."/>
            <person name="Henrissat B."/>
            <person name="Wiebenga A."/>
            <person name="De Vries R.P."/>
            <person name="Grigoriev I.V."/>
            <person name="Mortensen U.H."/>
            <person name="Andersen M.R."/>
            <person name="Baker S.E."/>
        </authorList>
    </citation>
    <scope>NUCLEOTIDE SEQUENCE [LARGE SCALE GENOMIC DNA]</scope>
    <source>
        <strain evidence="2 3">JOP 1030-1</strain>
    </source>
</reference>
<dbReference type="InterPro" id="IPR050600">
    <property type="entry name" value="SETD3_SETD6_MTase"/>
</dbReference>
<dbReference type="SUPFAM" id="SSF82199">
    <property type="entry name" value="SET domain"/>
    <property type="match status" value="1"/>
</dbReference>
<evidence type="ECO:0000313" key="3">
    <source>
        <dbReference type="Proteomes" id="UP000248349"/>
    </source>
</evidence>
<dbReference type="EMBL" id="KZ821234">
    <property type="protein sequence ID" value="PYH44949.1"/>
    <property type="molecule type" value="Genomic_DNA"/>
</dbReference>
<dbReference type="GO" id="GO:0032259">
    <property type="term" value="P:methylation"/>
    <property type="evidence" value="ECO:0007669"/>
    <property type="project" value="UniProtKB-KW"/>
</dbReference>
<organism evidence="2 3">
    <name type="scientific">Aspergillus saccharolyticus JOP 1030-1</name>
    <dbReference type="NCBI Taxonomy" id="1450539"/>
    <lineage>
        <taxon>Eukaryota</taxon>
        <taxon>Fungi</taxon>
        <taxon>Dikarya</taxon>
        <taxon>Ascomycota</taxon>
        <taxon>Pezizomycotina</taxon>
        <taxon>Eurotiomycetes</taxon>
        <taxon>Eurotiomycetidae</taxon>
        <taxon>Eurotiales</taxon>
        <taxon>Aspergillaceae</taxon>
        <taxon>Aspergillus</taxon>
        <taxon>Aspergillus subgen. Circumdati</taxon>
    </lineage>
</organism>
<dbReference type="Proteomes" id="UP000248349">
    <property type="component" value="Unassembled WGS sequence"/>
</dbReference>
<dbReference type="InterPro" id="IPR001214">
    <property type="entry name" value="SET_dom"/>
</dbReference>
<sequence>MKPTWWPGEQHEAFTEWALAQGILINGVSPARFSGRGLGMIATRHIKKDEAIVTVPHEAMLTPFRIPPSFSSKFPAGTPTHALYAAYLTNGEPSDLEPYTLWRRTWPTRADFEESMPILWPTSLRRSNSQHLSPASDNLPEPNSSVVVLPPSISGQWNTIPTPQRCAVPDYETFHQNLLAQQEQRLRRDWDIVVSVFPDTEWEQFSYHWLIVNTRSFYYLMPGQEPPEDRNDAMALLPFADYFNHSDVACNVKFDGRNYVFRAAKKYDEGDEIYMSYGPHPNDFLFTEYGFYLEENESETLYLDDIIFKDLNPSLLEELEFHQYLGNYQLTAGGICYRTEIAASITYMSLKDWQDHVLGYSIKGVDDKKSASVIRDWISTYIKEADTTIRHLEEILSTEGDQCHPGKAQMLLRRWNQIRRLCCRALDTFLC</sequence>
<dbReference type="AlphaFoldDB" id="A0A318ZC86"/>
<name>A0A318ZC86_9EURO</name>
<dbReference type="RefSeq" id="XP_025430931.1">
    <property type="nucleotide sequence ID" value="XM_025579973.1"/>
</dbReference>
<gene>
    <name evidence="2" type="ORF">BP01DRAFT_61370</name>
</gene>
<keyword evidence="3" id="KW-1185">Reference proteome</keyword>
<dbReference type="Gene3D" id="3.90.1410.10">
    <property type="entry name" value="set domain protein methyltransferase, domain 1"/>
    <property type="match status" value="1"/>
</dbReference>
<proteinExistence type="predicted"/>
<dbReference type="OrthoDB" id="341421at2759"/>
<protein>
    <submittedName>
        <fullName evidence="2">Ribosomal N-lysine methyltransferase</fullName>
    </submittedName>
</protein>